<reference evidence="3 4" key="1">
    <citation type="submission" date="2019-06" db="EMBL/GenBank/DDBJ databases">
        <title>Sequencing the genomes of 1000 actinobacteria strains.</title>
        <authorList>
            <person name="Klenk H.-P."/>
        </authorList>
    </citation>
    <scope>NUCLEOTIDE SEQUENCE [LARGE SCALE GENOMIC DNA]</scope>
    <source>
        <strain evidence="3 4">DSM 44819</strain>
    </source>
</reference>
<reference evidence="2 5" key="2">
    <citation type="submission" date="2021-03" db="EMBL/GenBank/DDBJ databases">
        <title>Whole genome shotgun sequence of Salinispora arenicola NBRC 105043.</title>
        <authorList>
            <person name="Komaki H."/>
            <person name="Tamura T."/>
        </authorList>
    </citation>
    <scope>NUCLEOTIDE SEQUENCE [LARGE SCALE GENOMIC DNA]</scope>
    <source>
        <strain evidence="2 5">NBRC 105043</strain>
    </source>
</reference>
<accession>A0A542XJM4</accession>
<dbReference type="EMBL" id="VFOL01000001">
    <property type="protein sequence ID" value="TQL35843.1"/>
    <property type="molecule type" value="Genomic_DNA"/>
</dbReference>
<dbReference type="AlphaFoldDB" id="A0A542XJM4"/>
<dbReference type="RefSeq" id="WP_029024896.1">
    <property type="nucleotide sequence ID" value="NZ_BOQM01000006.1"/>
</dbReference>
<proteinExistence type="predicted"/>
<evidence type="ECO:0000313" key="3">
    <source>
        <dbReference type="EMBL" id="TQL35843.1"/>
    </source>
</evidence>
<dbReference type="Proteomes" id="UP000677457">
    <property type="component" value="Unassembled WGS sequence"/>
</dbReference>
<dbReference type="GeneID" id="93770240"/>
<evidence type="ECO:0000313" key="2">
    <source>
        <dbReference type="EMBL" id="GIM82655.1"/>
    </source>
</evidence>
<keyword evidence="5" id="KW-1185">Reference proteome</keyword>
<name>A0A542XJM4_SALAC</name>
<comment type="caution">
    <text evidence="3">The sequence shown here is derived from an EMBL/GenBank/DDBJ whole genome shotgun (WGS) entry which is preliminary data.</text>
</comment>
<feature type="region of interest" description="Disordered" evidence="1">
    <location>
        <begin position="86"/>
        <end position="108"/>
    </location>
</feature>
<protein>
    <submittedName>
        <fullName evidence="3">Uncharacterized protein</fullName>
    </submittedName>
</protein>
<evidence type="ECO:0000256" key="1">
    <source>
        <dbReference type="SAM" id="MobiDB-lite"/>
    </source>
</evidence>
<gene>
    <name evidence="3" type="ORF">FB564_0912</name>
    <name evidence="2" type="ORF">Sar04_08310</name>
</gene>
<evidence type="ECO:0000313" key="5">
    <source>
        <dbReference type="Proteomes" id="UP000677457"/>
    </source>
</evidence>
<evidence type="ECO:0000313" key="4">
    <source>
        <dbReference type="Proteomes" id="UP000315983"/>
    </source>
</evidence>
<dbReference type="EMBL" id="BOQM01000006">
    <property type="protein sequence ID" value="GIM82655.1"/>
    <property type="molecule type" value="Genomic_DNA"/>
</dbReference>
<organism evidence="3 4">
    <name type="scientific">Salinispora arenicola</name>
    <dbReference type="NCBI Taxonomy" id="168697"/>
    <lineage>
        <taxon>Bacteria</taxon>
        <taxon>Bacillati</taxon>
        <taxon>Actinomycetota</taxon>
        <taxon>Actinomycetes</taxon>
        <taxon>Micromonosporales</taxon>
        <taxon>Micromonosporaceae</taxon>
        <taxon>Salinispora</taxon>
    </lineage>
</organism>
<sequence length="108" mass="12152">MTATEVDDRPRFVVHLTLHAENLAGARLLARSLARSLTFLPELVLGETTISVNGAPDVHHQVFCDRLLDGGWRCLLRPDHDGDCSRRSFQPITGRARHDRTTAARNRR</sequence>
<dbReference type="Proteomes" id="UP000315983">
    <property type="component" value="Unassembled WGS sequence"/>
</dbReference>